<dbReference type="EMBL" id="KN835611">
    <property type="protein sequence ID" value="KIK35563.1"/>
    <property type="molecule type" value="Genomic_DNA"/>
</dbReference>
<dbReference type="OrthoDB" id="3341102at2759"/>
<dbReference type="AlphaFoldDB" id="A0A0D0AUK9"/>
<name>A0A0D0AUK9_9AGAM</name>
<proteinExistence type="predicted"/>
<keyword evidence="3" id="KW-1185">Reference proteome</keyword>
<feature type="compositionally biased region" description="Acidic residues" evidence="1">
    <location>
        <begin position="121"/>
        <end position="131"/>
    </location>
</feature>
<evidence type="ECO:0000313" key="2">
    <source>
        <dbReference type="EMBL" id="KIK35563.1"/>
    </source>
</evidence>
<dbReference type="Proteomes" id="UP000054485">
    <property type="component" value="Unassembled WGS sequence"/>
</dbReference>
<dbReference type="STRING" id="930992.A0A0D0AUK9"/>
<reference evidence="2 3" key="1">
    <citation type="submission" date="2014-04" db="EMBL/GenBank/DDBJ databases">
        <authorList>
            <consortium name="DOE Joint Genome Institute"/>
            <person name="Kuo A."/>
            <person name="Ruytinx J."/>
            <person name="Rineau F."/>
            <person name="Colpaert J."/>
            <person name="Kohler A."/>
            <person name="Nagy L.G."/>
            <person name="Floudas D."/>
            <person name="Copeland A."/>
            <person name="Barry K.W."/>
            <person name="Cichocki N."/>
            <person name="Veneault-Fourrey C."/>
            <person name="LaButti K."/>
            <person name="Lindquist E.A."/>
            <person name="Lipzen A."/>
            <person name="Lundell T."/>
            <person name="Morin E."/>
            <person name="Murat C."/>
            <person name="Sun H."/>
            <person name="Tunlid A."/>
            <person name="Henrissat B."/>
            <person name="Grigoriev I.V."/>
            <person name="Hibbett D.S."/>
            <person name="Martin F."/>
            <person name="Nordberg H.P."/>
            <person name="Cantor M.N."/>
            <person name="Hua S.X."/>
        </authorList>
    </citation>
    <scope>NUCLEOTIDE SEQUENCE [LARGE SCALE GENOMIC DNA]</scope>
    <source>
        <strain evidence="2 3">UH-Slu-Lm8-n1</strain>
    </source>
</reference>
<organism evidence="2 3">
    <name type="scientific">Suillus luteus UH-Slu-Lm8-n1</name>
    <dbReference type="NCBI Taxonomy" id="930992"/>
    <lineage>
        <taxon>Eukaryota</taxon>
        <taxon>Fungi</taxon>
        <taxon>Dikarya</taxon>
        <taxon>Basidiomycota</taxon>
        <taxon>Agaricomycotina</taxon>
        <taxon>Agaricomycetes</taxon>
        <taxon>Agaricomycetidae</taxon>
        <taxon>Boletales</taxon>
        <taxon>Suillineae</taxon>
        <taxon>Suillaceae</taxon>
        <taxon>Suillus</taxon>
    </lineage>
</organism>
<feature type="region of interest" description="Disordered" evidence="1">
    <location>
        <begin position="103"/>
        <end position="131"/>
    </location>
</feature>
<dbReference type="InParanoid" id="A0A0D0AUK9"/>
<sequence>IKELQHGNIVLETVTQLAAGTTPDDIQLDVTKLTLHDCSVQWFVEAFKLINKPEIIQKAFSLCTAGTDNTFNLSFNSLTSVEAHRMLRDLPWTTPDMWRHIQSRHQPASEDPAVPALVPEDTIDDDDDEPGDEAPLELLLQFVTSGKKCAPDGYRIDVDGSLIVDSAADMFEEVSMSEEPVQLGRGKCTHVVNKQYDGFEQH</sequence>
<protein>
    <submittedName>
        <fullName evidence="2">Uncharacterized protein</fullName>
    </submittedName>
</protein>
<evidence type="ECO:0000256" key="1">
    <source>
        <dbReference type="SAM" id="MobiDB-lite"/>
    </source>
</evidence>
<dbReference type="HOGENOM" id="CLU_1357578_0_0_1"/>
<evidence type="ECO:0000313" key="3">
    <source>
        <dbReference type="Proteomes" id="UP000054485"/>
    </source>
</evidence>
<accession>A0A0D0AUK9</accession>
<feature type="non-terminal residue" evidence="2">
    <location>
        <position position="202"/>
    </location>
</feature>
<gene>
    <name evidence="2" type="ORF">CY34DRAFT_95881</name>
</gene>
<reference evidence="3" key="2">
    <citation type="submission" date="2015-01" db="EMBL/GenBank/DDBJ databases">
        <title>Evolutionary Origins and Diversification of the Mycorrhizal Mutualists.</title>
        <authorList>
            <consortium name="DOE Joint Genome Institute"/>
            <consortium name="Mycorrhizal Genomics Consortium"/>
            <person name="Kohler A."/>
            <person name="Kuo A."/>
            <person name="Nagy L.G."/>
            <person name="Floudas D."/>
            <person name="Copeland A."/>
            <person name="Barry K.W."/>
            <person name="Cichocki N."/>
            <person name="Veneault-Fourrey C."/>
            <person name="LaButti K."/>
            <person name="Lindquist E.A."/>
            <person name="Lipzen A."/>
            <person name="Lundell T."/>
            <person name="Morin E."/>
            <person name="Murat C."/>
            <person name="Riley R."/>
            <person name="Ohm R."/>
            <person name="Sun H."/>
            <person name="Tunlid A."/>
            <person name="Henrissat B."/>
            <person name="Grigoriev I.V."/>
            <person name="Hibbett D.S."/>
            <person name="Martin F."/>
        </authorList>
    </citation>
    <scope>NUCLEOTIDE SEQUENCE [LARGE SCALE GENOMIC DNA]</scope>
    <source>
        <strain evidence="3">UH-Slu-Lm8-n1</strain>
    </source>
</reference>